<dbReference type="Gene3D" id="3.80.10.10">
    <property type="entry name" value="Ribonuclease Inhibitor"/>
    <property type="match status" value="1"/>
</dbReference>
<dbReference type="AlphaFoldDB" id="A0A152A553"/>
<sequence length="494" mass="58316">MKQNIPILNEMVTILKFINNNRYDSNSFNPMELKYDNTAEIITNFKSIWSNYNCLSINIDKDRTLIDTIEYFRQFKYKFLQTGRIKKMEINQRPLGDISFQEICMVISKYKLKNMKLMLSREFSDVEGYIDTSLDGNRLESLSIIGVFFRENQYKYILKNCLNLKKIDVYKNMINDSKVNLSKLFIDELFRHPSITRLKVGSIFSPGESFESCCKYLNSNNILKHLEFKINIESLKFQQERYDKLFIRNTTLESLIIVNSYQFGKEINSPLLYWVGDSGIKTIDFPPLTLLNTIVDHHCHSLESLSYKFGFYLPNIDHLCFLYPTLNQCRYTLKYLHLTPSISGLDTPPPIPDFVKVLSTLVVLEEIEIIFFNIETFHELIQLNHPPLKSLYFCGVKINRETTKLLIQNNSIEHLAIRSTDDDIGYLIEKCLREKKSLKSFTFESSRIQLPFRDKIIDILSNYYKHPPQFSELILPDRIRIFGKSWWKLFNYKK</sequence>
<reference evidence="1 2" key="1">
    <citation type="submission" date="2015-12" db="EMBL/GenBank/DDBJ databases">
        <title>Dictyostelia acquired genes for synthesis and detection of signals that induce cell-type specialization by lateral gene transfer from prokaryotes.</title>
        <authorList>
            <person name="Gloeckner G."/>
            <person name="Schaap P."/>
        </authorList>
    </citation>
    <scope>NUCLEOTIDE SEQUENCE [LARGE SCALE GENOMIC DNA]</scope>
    <source>
        <strain evidence="1 2">TK</strain>
    </source>
</reference>
<dbReference type="SUPFAM" id="SSF52047">
    <property type="entry name" value="RNI-like"/>
    <property type="match status" value="1"/>
</dbReference>
<evidence type="ECO:0000313" key="1">
    <source>
        <dbReference type="EMBL" id="KYR01372.1"/>
    </source>
</evidence>
<comment type="caution">
    <text evidence="1">The sequence shown here is derived from an EMBL/GenBank/DDBJ whole genome shotgun (WGS) entry which is preliminary data.</text>
</comment>
<accession>A0A152A553</accession>
<name>A0A152A553_TIELA</name>
<dbReference type="InParanoid" id="A0A152A553"/>
<dbReference type="EMBL" id="LODT01000009">
    <property type="protein sequence ID" value="KYR01372.1"/>
    <property type="molecule type" value="Genomic_DNA"/>
</dbReference>
<proteinExistence type="predicted"/>
<evidence type="ECO:0000313" key="2">
    <source>
        <dbReference type="Proteomes" id="UP000076078"/>
    </source>
</evidence>
<dbReference type="Proteomes" id="UP000076078">
    <property type="component" value="Unassembled WGS sequence"/>
</dbReference>
<dbReference type="InterPro" id="IPR032675">
    <property type="entry name" value="LRR_dom_sf"/>
</dbReference>
<protein>
    <submittedName>
        <fullName evidence="1">Uncharacterized protein</fullName>
    </submittedName>
</protein>
<gene>
    <name evidence="1" type="ORF">DLAC_11504</name>
</gene>
<organism evidence="1 2">
    <name type="scientific">Tieghemostelium lacteum</name>
    <name type="common">Slime mold</name>
    <name type="synonym">Dictyostelium lacteum</name>
    <dbReference type="NCBI Taxonomy" id="361077"/>
    <lineage>
        <taxon>Eukaryota</taxon>
        <taxon>Amoebozoa</taxon>
        <taxon>Evosea</taxon>
        <taxon>Eumycetozoa</taxon>
        <taxon>Dictyostelia</taxon>
        <taxon>Dictyosteliales</taxon>
        <taxon>Raperosteliaceae</taxon>
        <taxon>Tieghemostelium</taxon>
    </lineage>
</organism>
<keyword evidence="2" id="KW-1185">Reference proteome</keyword>